<dbReference type="CDD" id="cd09736">
    <property type="entry name" value="Csy2_I-F"/>
    <property type="match status" value="1"/>
</dbReference>
<reference evidence="2" key="1">
    <citation type="submission" date="2017-06" db="EMBL/GenBank/DDBJ databases">
        <title>Whole genome sequence of Laribacter hongkongensis LHGZ1.</title>
        <authorList>
            <person name="Chen D."/>
            <person name="Wu H."/>
            <person name="Chen J."/>
        </authorList>
    </citation>
    <scope>NUCLEOTIDE SEQUENCE [LARGE SCALE GENOMIC DNA]</scope>
    <source>
        <strain evidence="2">LHGZ1</strain>
    </source>
</reference>
<evidence type="ECO:0000313" key="1">
    <source>
        <dbReference type="EMBL" id="ASJ24020.1"/>
    </source>
</evidence>
<dbReference type="Proteomes" id="UP000197424">
    <property type="component" value="Chromosome"/>
</dbReference>
<dbReference type="Pfam" id="PF09614">
    <property type="entry name" value="Cas_Csy2"/>
    <property type="match status" value="1"/>
</dbReference>
<dbReference type="OrthoDB" id="1550641at2"/>
<dbReference type="EMBL" id="CP022115">
    <property type="protein sequence ID" value="ASJ24020.1"/>
    <property type="molecule type" value="Genomic_DNA"/>
</dbReference>
<evidence type="ECO:0000313" key="2">
    <source>
        <dbReference type="Proteomes" id="UP000197424"/>
    </source>
</evidence>
<proteinExistence type="predicted"/>
<dbReference type="NCBIfam" id="TIGR02565">
    <property type="entry name" value="cas_Csy2"/>
    <property type="match status" value="1"/>
</dbReference>
<dbReference type="InterPro" id="IPR013398">
    <property type="entry name" value="CRISPR-assoc_prot_Csy2"/>
</dbReference>
<name>A0A248LGW1_9NEIS</name>
<dbReference type="RefSeq" id="WP_088860463.1">
    <property type="nucleotide sequence ID" value="NZ_CP022115.1"/>
</dbReference>
<dbReference type="AlphaFoldDB" id="A0A248LGW1"/>
<organism evidence="1 2">
    <name type="scientific">Laribacter hongkongensis</name>
    <dbReference type="NCBI Taxonomy" id="168471"/>
    <lineage>
        <taxon>Bacteria</taxon>
        <taxon>Pseudomonadati</taxon>
        <taxon>Pseudomonadota</taxon>
        <taxon>Betaproteobacteria</taxon>
        <taxon>Neisseriales</taxon>
        <taxon>Aquaspirillaceae</taxon>
        <taxon>Laribacter</taxon>
    </lineage>
</organism>
<accession>A0A248LGW1</accession>
<protein>
    <submittedName>
        <fullName evidence="1">CRISPR-associated protein, Csy2 family</fullName>
    </submittedName>
</protein>
<gene>
    <name evidence="1" type="ORF">LHGZ1_1189</name>
</gene>
<sequence length="336" mass="36990">MSQPELPDIDALLHIPQLSVQNANAISGPHSWGHPGPTHFTGLMTALERKLGADFGLHFVAVGIVSHGYQTQTNGDYVQRFNLSRNPVGKDGATCAIVEEGRIHLQLSLVFGLQLDEVRKTASDDVLDELAQQAGRTLATLRIAGGSVLPGRSALKPRLTRLADPDGNNGAEKRAAQFRNLRRYLMPGYALVARDDLLHSHLATLQQDNPDASLLDAWLDQSRLNHTPTQDDEGNTVWLAQRGSGKGWIVPLPVGYGAISPLYEAGSVQGTRDDSTPVRFVESLYSLGQWLSPHRLHDYRQLLWYPTYDEASGVYRCRNDYQATRQTEHDTVGVTA</sequence>